<evidence type="ECO:0000313" key="5">
    <source>
        <dbReference type="EMBL" id="NOU69584.1"/>
    </source>
</evidence>
<reference evidence="5 6" key="1">
    <citation type="submission" date="2019-10" db="EMBL/GenBank/DDBJ databases">
        <title>Description of Paenibacillus humi sp. nov.</title>
        <authorList>
            <person name="Carlier A."/>
            <person name="Qi S."/>
        </authorList>
    </citation>
    <scope>NUCLEOTIDE SEQUENCE [LARGE SCALE GENOMIC DNA]</scope>
    <source>
        <strain evidence="5 6">LMG 31461</strain>
    </source>
</reference>
<dbReference type="EMBL" id="WHNY01000093">
    <property type="protein sequence ID" value="NOU69584.1"/>
    <property type="molecule type" value="Genomic_DNA"/>
</dbReference>
<accession>A0ABX1XMD6</accession>
<evidence type="ECO:0000256" key="3">
    <source>
        <dbReference type="SAM" id="SignalP"/>
    </source>
</evidence>
<dbReference type="InterPro" id="IPR050902">
    <property type="entry name" value="ABC_Transporter_SBP"/>
</dbReference>
<dbReference type="SUPFAM" id="SSF53807">
    <property type="entry name" value="Helical backbone' metal receptor"/>
    <property type="match status" value="1"/>
</dbReference>
<comment type="caution">
    <text evidence="5">The sequence shown here is derived from an EMBL/GenBank/DDBJ whole genome shotgun (WGS) entry which is preliminary data.</text>
</comment>
<keyword evidence="6" id="KW-1185">Reference proteome</keyword>
<gene>
    <name evidence="5" type="ORF">GC096_36815</name>
</gene>
<comment type="similarity">
    <text evidence="1">Belongs to the bacterial solute-binding protein 8 family.</text>
</comment>
<keyword evidence="2 3" id="KW-0732">Signal</keyword>
<dbReference type="NCBIfam" id="NF038402">
    <property type="entry name" value="TroA_like"/>
    <property type="match status" value="1"/>
</dbReference>
<evidence type="ECO:0000313" key="6">
    <source>
        <dbReference type="Proteomes" id="UP000653578"/>
    </source>
</evidence>
<protein>
    <submittedName>
        <fullName evidence="5">ABC transporter substrate-binding protein</fullName>
    </submittedName>
</protein>
<feature type="domain" description="Fe/B12 periplasmic-binding" evidence="4">
    <location>
        <begin position="78"/>
        <end position="334"/>
    </location>
</feature>
<proteinExistence type="inferred from homology"/>
<feature type="signal peptide" evidence="3">
    <location>
        <begin position="1"/>
        <end position="22"/>
    </location>
</feature>
<dbReference type="PANTHER" id="PTHR30535:SF36">
    <property type="entry name" value="HIGH-AFFINITY HEME UPTAKE SYSTEM PROTEIN ISDE"/>
    <property type="match status" value="1"/>
</dbReference>
<name>A0ABX1XMD6_9BACL</name>
<feature type="chain" id="PRO_5047111683" evidence="3">
    <location>
        <begin position="23"/>
        <end position="334"/>
    </location>
</feature>
<dbReference type="Proteomes" id="UP000653578">
    <property type="component" value="Unassembled WGS sequence"/>
</dbReference>
<dbReference type="Gene3D" id="3.40.50.1980">
    <property type="entry name" value="Nitrogenase molybdenum iron protein domain"/>
    <property type="match status" value="2"/>
</dbReference>
<dbReference type="Pfam" id="PF01497">
    <property type="entry name" value="Peripla_BP_2"/>
    <property type="match status" value="1"/>
</dbReference>
<evidence type="ECO:0000259" key="4">
    <source>
        <dbReference type="PROSITE" id="PS50983"/>
    </source>
</evidence>
<dbReference type="InterPro" id="IPR054828">
    <property type="entry name" value="Vit_B12_bind_prot"/>
</dbReference>
<dbReference type="PANTHER" id="PTHR30535">
    <property type="entry name" value="VITAMIN B12-BINDING PROTEIN"/>
    <property type="match status" value="1"/>
</dbReference>
<evidence type="ECO:0000256" key="1">
    <source>
        <dbReference type="ARBA" id="ARBA00008814"/>
    </source>
</evidence>
<dbReference type="InterPro" id="IPR002491">
    <property type="entry name" value="ABC_transptr_periplasmic_BD"/>
</dbReference>
<sequence>MKQASVKIGMAVLLLSLTVACGQGTSTETAASPAASAAAKAAATPAPTAAPTAAPKVAIDEAKATELLAQFKTPNPAKVVTVSVGISEILNELGVMPVGVPTTTSKMPAAYANVTKIGSSHAPDLEQIAKLTPDVIVSPASIKDSLEKKFQPAKLPSAYIPVDSLEELKLSTVVLGRLFKQEAKATALLEKTITEETAARELGKGKPAPKVLILFGSAESLMFMNENTFTGSLVKQLGASNVVSDVLKLKEAYVPLNMESIVAANPDVILLVAHGDPAAVSKKLEEDLKKNGSWEKLNAFKNGKFKPLDYNLFGIASIVNAPAAFKDLAQVLYK</sequence>
<organism evidence="5 6">
    <name type="scientific">Paenibacillus plantarum</name>
    <dbReference type="NCBI Taxonomy" id="2654975"/>
    <lineage>
        <taxon>Bacteria</taxon>
        <taxon>Bacillati</taxon>
        <taxon>Bacillota</taxon>
        <taxon>Bacilli</taxon>
        <taxon>Bacillales</taxon>
        <taxon>Paenibacillaceae</taxon>
        <taxon>Paenibacillus</taxon>
    </lineage>
</organism>
<evidence type="ECO:0000256" key="2">
    <source>
        <dbReference type="ARBA" id="ARBA00022729"/>
    </source>
</evidence>
<dbReference type="PROSITE" id="PS50983">
    <property type="entry name" value="FE_B12_PBP"/>
    <property type="match status" value="1"/>
</dbReference>
<dbReference type="RefSeq" id="WP_171638112.1">
    <property type="nucleotide sequence ID" value="NZ_WHNY01000093.1"/>
</dbReference>
<dbReference type="PROSITE" id="PS51257">
    <property type="entry name" value="PROKAR_LIPOPROTEIN"/>
    <property type="match status" value="1"/>
</dbReference>